<evidence type="ECO:0000256" key="1">
    <source>
        <dbReference type="ARBA" id="ARBA00022574"/>
    </source>
</evidence>
<evidence type="ECO:0000259" key="5">
    <source>
        <dbReference type="Pfam" id="PF24883"/>
    </source>
</evidence>
<feature type="repeat" description="WD" evidence="3">
    <location>
        <begin position="792"/>
        <end position="833"/>
    </location>
</feature>
<dbReference type="STRING" id="930992.A0A0C9Z6I4"/>
<dbReference type="EMBL" id="KN836018">
    <property type="protein sequence ID" value="KIK33125.1"/>
    <property type="molecule type" value="Genomic_DNA"/>
</dbReference>
<feature type="repeat" description="WD" evidence="3">
    <location>
        <begin position="878"/>
        <end position="919"/>
    </location>
</feature>
<feature type="repeat" description="WD" evidence="3">
    <location>
        <begin position="1136"/>
        <end position="1177"/>
    </location>
</feature>
<feature type="repeat" description="WD" evidence="3">
    <location>
        <begin position="747"/>
        <end position="788"/>
    </location>
</feature>
<feature type="repeat" description="WD" evidence="3">
    <location>
        <begin position="1222"/>
        <end position="1263"/>
    </location>
</feature>
<dbReference type="SUPFAM" id="SSF50978">
    <property type="entry name" value="WD40 repeat-like"/>
    <property type="match status" value="1"/>
</dbReference>
<dbReference type="Pfam" id="PF00400">
    <property type="entry name" value="WD40"/>
    <property type="match status" value="14"/>
</dbReference>
<dbReference type="Gene3D" id="3.40.50.300">
    <property type="entry name" value="P-loop containing nucleotide triphosphate hydrolases"/>
    <property type="match status" value="1"/>
</dbReference>
<gene>
    <name evidence="6" type="ORF">CY34DRAFT_18575</name>
</gene>
<dbReference type="InterPro" id="IPR056884">
    <property type="entry name" value="NPHP3-like_N"/>
</dbReference>
<dbReference type="PROSITE" id="PS00678">
    <property type="entry name" value="WD_REPEATS_1"/>
    <property type="match status" value="9"/>
</dbReference>
<dbReference type="SUPFAM" id="SSF50998">
    <property type="entry name" value="Quinoprotein alcohol dehydrogenase-like"/>
    <property type="match status" value="1"/>
</dbReference>
<dbReference type="PANTHER" id="PTHR19879:SF9">
    <property type="entry name" value="TRANSCRIPTION INITIATION FACTOR TFIID SUBUNIT 5"/>
    <property type="match status" value="1"/>
</dbReference>
<dbReference type="InterPro" id="IPR019775">
    <property type="entry name" value="WD40_repeat_CS"/>
</dbReference>
<reference evidence="6 7" key="1">
    <citation type="submission" date="2014-04" db="EMBL/GenBank/DDBJ databases">
        <authorList>
            <consortium name="DOE Joint Genome Institute"/>
            <person name="Kuo A."/>
            <person name="Ruytinx J."/>
            <person name="Rineau F."/>
            <person name="Colpaert J."/>
            <person name="Kohler A."/>
            <person name="Nagy L.G."/>
            <person name="Floudas D."/>
            <person name="Copeland A."/>
            <person name="Barry K.W."/>
            <person name="Cichocki N."/>
            <person name="Veneault-Fourrey C."/>
            <person name="LaButti K."/>
            <person name="Lindquist E.A."/>
            <person name="Lipzen A."/>
            <person name="Lundell T."/>
            <person name="Morin E."/>
            <person name="Murat C."/>
            <person name="Sun H."/>
            <person name="Tunlid A."/>
            <person name="Henrissat B."/>
            <person name="Grigoriev I.V."/>
            <person name="Hibbett D.S."/>
            <person name="Martin F."/>
            <person name="Nordberg H.P."/>
            <person name="Cantor M.N."/>
            <person name="Hua S.X."/>
        </authorList>
    </citation>
    <scope>NUCLEOTIDE SEQUENCE [LARGE SCALE GENOMIC DNA]</scope>
    <source>
        <strain evidence="6 7">UH-Slu-Lm8-n1</strain>
    </source>
</reference>
<accession>A0A0C9Z6I4</accession>
<keyword evidence="2" id="KW-0677">Repeat</keyword>
<evidence type="ECO:0000313" key="7">
    <source>
        <dbReference type="Proteomes" id="UP000054485"/>
    </source>
</evidence>
<reference evidence="7" key="2">
    <citation type="submission" date="2015-01" db="EMBL/GenBank/DDBJ databases">
        <title>Evolutionary Origins and Diversification of the Mycorrhizal Mutualists.</title>
        <authorList>
            <consortium name="DOE Joint Genome Institute"/>
            <consortium name="Mycorrhizal Genomics Consortium"/>
            <person name="Kohler A."/>
            <person name="Kuo A."/>
            <person name="Nagy L.G."/>
            <person name="Floudas D."/>
            <person name="Copeland A."/>
            <person name="Barry K.W."/>
            <person name="Cichocki N."/>
            <person name="Veneault-Fourrey C."/>
            <person name="LaButti K."/>
            <person name="Lindquist E.A."/>
            <person name="Lipzen A."/>
            <person name="Lundell T."/>
            <person name="Morin E."/>
            <person name="Murat C."/>
            <person name="Riley R."/>
            <person name="Ohm R."/>
            <person name="Sun H."/>
            <person name="Tunlid A."/>
            <person name="Henrissat B."/>
            <person name="Grigoriev I.V."/>
            <person name="Hibbett D.S."/>
            <person name="Martin F."/>
        </authorList>
    </citation>
    <scope>NUCLEOTIDE SEQUENCE [LARGE SCALE GENOMIC DNA]</scope>
    <source>
        <strain evidence="7">UH-Slu-Lm8-n1</strain>
    </source>
</reference>
<dbReference type="InterPro" id="IPR011047">
    <property type="entry name" value="Quinoprotein_ADH-like_sf"/>
</dbReference>
<dbReference type="SUPFAM" id="SSF52540">
    <property type="entry name" value="P-loop containing nucleoside triphosphate hydrolases"/>
    <property type="match status" value="1"/>
</dbReference>
<evidence type="ECO:0000256" key="4">
    <source>
        <dbReference type="SAM" id="MobiDB-lite"/>
    </source>
</evidence>
<dbReference type="InterPro" id="IPR027417">
    <property type="entry name" value="P-loop_NTPase"/>
</dbReference>
<feature type="repeat" description="WD" evidence="3">
    <location>
        <begin position="835"/>
        <end position="876"/>
    </location>
</feature>
<evidence type="ECO:0000313" key="6">
    <source>
        <dbReference type="EMBL" id="KIK33125.1"/>
    </source>
</evidence>
<feature type="repeat" description="WD" evidence="3">
    <location>
        <begin position="964"/>
        <end position="1005"/>
    </location>
</feature>
<keyword evidence="1 3" id="KW-0853">WD repeat</keyword>
<feature type="repeat" description="WD" evidence="3">
    <location>
        <begin position="1093"/>
        <end position="1134"/>
    </location>
</feature>
<dbReference type="PROSITE" id="PS50082">
    <property type="entry name" value="WD_REPEATS_2"/>
    <property type="match status" value="14"/>
</dbReference>
<sequence>MALGVLSCASNIVLTQVYRDEAVLSLLQKLGQVYGFLIEDKTLRQISSMRTILGQISQQTLECAHFIRDYSETKNFWERLKKNVLSETNDTIQRYSDALDALMQSARDRTVQDVAIVVHRTDDELNLAGLIYAPGAGLDTRKRCLPGTRTDILSKIMGWINDSGDDVPRVLWLSGPAGTGKSAIAHTITSSFIGVGGLVFSTIARDFTDRNPEMRRALADAVQNANALKTTVDIIQQWQKLLMEPLGKLPESTNGPFVIVIDALDESGKAVKTRSDLLRILAGKLQDASVPQITELPRNFRIIVTSCPLRDIEIAFAGVRHIERISMDDIPPATAEGDIHAYVSKKLEGLSDFGSREFEALAKKADGLFEWARLACESIEAPPAGFSAMDSFNNVVSRDPAKREHLLYDMYDFMLTEMMRQDKYTNTEFQKTRLARFRSVMGQILGAAEPIPLESLNAMRSHFPDRNEHYKVEVVVEHMGSLLTGSTNSSTPIRPLHTSFRDFLTDQSYSGDFFIDVSKMQRKIAFASLRVMQYDLSFNICDLKSSYYPNREDLGLPERIQRYIPPHLLYSCRFWLAHAQKTDFDVELAQEVKLFFDHERLLFWLEALALIDALSGAVAALPLIVQWLKSHDEYKHVSSNAIDVQRFIQVFGSIILHSTPHLYVSALPFSPTDSTISKFAAKFPNTLHLASGRNVKWPVVQNVLSGHSDLVNSVSISPDGTRIVTGSDDMTVQLWDAATGQPVGEPFRGHTDWVRTVSFSPDGTRIVSGSDDKTVRLWDVVTGQPVCEPWDKLEHTAPVYSVSFSPNGTHIVTGSNDHTIRLWDVATGQPVGEPLEGHTGSVYSVSFSPNGTHIVTGSNDHTIRLWDVATGHPIGEPLKGHAGSVHSVSFLPDRTRIVSGSHDKAVRLWDVVTGQPVGVTLYEHSAPVHSVSFSPDGTRIASGLTDGTVHLWETATGQAVVEALLGHTSSVTSVSFSPDGSRIATGSDDNTVRLWDVATGQLVSEPLRGSTDIVRSVSLSLDGTCIATGSADGTVRLLDAATGQSVGDPFCAHTGWVYSISLSSHGTRIATRFVNNSVRIWDVVTGQPVGDPLEGHTDWIRSVSFSPDGTRIVTCADDKTVRLWNALTGQPVCEPLLGHTAPVCSVSFSPDGTRIVTGSHDKTVELWDVVTRKSVSGPLRGHTAPVNSVSFSPDGTRIASGSEDKTVRLWYVATGQPVGELLLGHTGPVNSVSFSHDGTRIASGSADHSVRLWDTASGQPLGEPFWGHSGPVCSISFSPDGNHILSSSVDQTVRVWYATLEQSSKNRATEDPPASPPHSSRIRHLTKAIPTIKPNTMNDDFISFSPNPAHSLHNAAELIEGTSHDDRKSTSFSLRSDGWMLGPNHRLLFWVPPASREAFSYNPRTALVIFKGCVELDLSHMAHGTRWRHCRDE</sequence>
<dbReference type="PANTHER" id="PTHR19879">
    <property type="entry name" value="TRANSCRIPTION INITIATION FACTOR TFIID"/>
    <property type="match status" value="1"/>
</dbReference>
<feature type="repeat" description="WD" evidence="3">
    <location>
        <begin position="704"/>
        <end position="745"/>
    </location>
</feature>
<feature type="repeat" description="WD" evidence="3">
    <location>
        <begin position="1007"/>
        <end position="1048"/>
    </location>
</feature>
<proteinExistence type="predicted"/>
<dbReference type="HOGENOM" id="CLU_000288_6_3_1"/>
<evidence type="ECO:0000256" key="3">
    <source>
        <dbReference type="PROSITE-ProRule" id="PRU00221"/>
    </source>
</evidence>
<feature type="repeat" description="WD" evidence="3">
    <location>
        <begin position="1179"/>
        <end position="1220"/>
    </location>
</feature>
<dbReference type="PROSITE" id="PS50294">
    <property type="entry name" value="WD_REPEATS_REGION"/>
    <property type="match status" value="13"/>
</dbReference>
<feature type="domain" description="Nephrocystin 3-like N-terminal" evidence="5">
    <location>
        <begin position="199"/>
        <end position="306"/>
    </location>
</feature>
<dbReference type="OrthoDB" id="2672598at2759"/>
<feature type="region of interest" description="Disordered" evidence="4">
    <location>
        <begin position="1304"/>
        <end position="1323"/>
    </location>
</feature>
<feature type="repeat" description="WD" evidence="3">
    <location>
        <begin position="1050"/>
        <end position="1091"/>
    </location>
</feature>
<organism evidence="6 7">
    <name type="scientific">Suillus luteus UH-Slu-Lm8-n1</name>
    <dbReference type="NCBI Taxonomy" id="930992"/>
    <lineage>
        <taxon>Eukaryota</taxon>
        <taxon>Fungi</taxon>
        <taxon>Dikarya</taxon>
        <taxon>Basidiomycota</taxon>
        <taxon>Agaricomycotina</taxon>
        <taxon>Agaricomycetes</taxon>
        <taxon>Agaricomycetidae</taxon>
        <taxon>Boletales</taxon>
        <taxon>Suillineae</taxon>
        <taxon>Suillaceae</taxon>
        <taxon>Suillus</taxon>
    </lineage>
</organism>
<dbReference type="InterPro" id="IPR001680">
    <property type="entry name" value="WD40_rpt"/>
</dbReference>
<name>A0A0C9Z6I4_9AGAM</name>
<dbReference type="SMART" id="SM00320">
    <property type="entry name" value="WD40"/>
    <property type="match status" value="14"/>
</dbReference>
<dbReference type="InParanoid" id="A0A0C9Z6I4"/>
<feature type="repeat" description="WD" evidence="3">
    <location>
        <begin position="1265"/>
        <end position="1296"/>
    </location>
</feature>
<dbReference type="Proteomes" id="UP000054485">
    <property type="component" value="Unassembled WGS sequence"/>
</dbReference>
<dbReference type="InterPro" id="IPR036322">
    <property type="entry name" value="WD40_repeat_dom_sf"/>
</dbReference>
<protein>
    <recommendedName>
        <fullName evidence="5">Nephrocystin 3-like N-terminal domain-containing protein</fullName>
    </recommendedName>
</protein>
<evidence type="ECO:0000256" key="2">
    <source>
        <dbReference type="ARBA" id="ARBA00022737"/>
    </source>
</evidence>
<keyword evidence="7" id="KW-1185">Reference proteome</keyword>
<dbReference type="PRINTS" id="PR00320">
    <property type="entry name" value="GPROTEINBRPT"/>
</dbReference>
<dbReference type="CDD" id="cd00200">
    <property type="entry name" value="WD40"/>
    <property type="match status" value="2"/>
</dbReference>
<dbReference type="Pfam" id="PF24883">
    <property type="entry name" value="NPHP3_N"/>
    <property type="match status" value="1"/>
</dbReference>
<dbReference type="InterPro" id="IPR020472">
    <property type="entry name" value="WD40_PAC1"/>
</dbReference>
<dbReference type="Gene3D" id="2.130.10.10">
    <property type="entry name" value="YVTN repeat-like/Quinoprotein amine dehydrogenase"/>
    <property type="match status" value="6"/>
</dbReference>
<dbReference type="InterPro" id="IPR015943">
    <property type="entry name" value="WD40/YVTN_repeat-like_dom_sf"/>
</dbReference>
<feature type="repeat" description="WD" evidence="3">
    <location>
        <begin position="921"/>
        <end position="962"/>
    </location>
</feature>